<evidence type="ECO:0000259" key="12">
    <source>
        <dbReference type="Pfam" id="PF01370"/>
    </source>
</evidence>
<feature type="region of interest" description="Disordered" evidence="11">
    <location>
        <begin position="357"/>
        <end position="387"/>
    </location>
</feature>
<comment type="similarity">
    <text evidence="4 10">Belongs to the NAD(P)-dependent epimerase/dehydratase family.</text>
</comment>
<name>A0A937RHN6_9ACTN</name>
<dbReference type="GO" id="GO:0005829">
    <property type="term" value="C:cytosol"/>
    <property type="evidence" value="ECO:0007669"/>
    <property type="project" value="TreeGrafter"/>
</dbReference>
<dbReference type="InterPro" id="IPR001509">
    <property type="entry name" value="Epimerase_deHydtase"/>
</dbReference>
<dbReference type="GO" id="GO:0006012">
    <property type="term" value="P:galactose metabolic process"/>
    <property type="evidence" value="ECO:0007669"/>
    <property type="project" value="UniProtKB-KW"/>
</dbReference>
<evidence type="ECO:0000313" key="13">
    <source>
        <dbReference type="EMBL" id="MBL7632418.1"/>
    </source>
</evidence>
<evidence type="ECO:0000256" key="5">
    <source>
        <dbReference type="ARBA" id="ARBA00013189"/>
    </source>
</evidence>
<comment type="pathway">
    <text evidence="3 10">Carbohydrate metabolism; galactose metabolism.</text>
</comment>
<dbReference type="PANTHER" id="PTHR43725:SF47">
    <property type="entry name" value="UDP-GLUCOSE 4-EPIMERASE"/>
    <property type="match status" value="1"/>
</dbReference>
<keyword evidence="10" id="KW-0119">Carbohydrate metabolism</keyword>
<evidence type="ECO:0000256" key="10">
    <source>
        <dbReference type="RuleBase" id="RU366046"/>
    </source>
</evidence>
<keyword evidence="8" id="KW-0299">Galactose metabolism</keyword>
<keyword evidence="14" id="KW-1185">Reference proteome</keyword>
<keyword evidence="9 10" id="KW-0413">Isomerase</keyword>
<dbReference type="SUPFAM" id="SSF51735">
    <property type="entry name" value="NAD(P)-binding Rossmann-fold domains"/>
    <property type="match status" value="1"/>
</dbReference>
<evidence type="ECO:0000256" key="6">
    <source>
        <dbReference type="ARBA" id="ARBA00018569"/>
    </source>
</evidence>
<dbReference type="GO" id="GO:0003978">
    <property type="term" value="F:UDP-glucose 4-epimerase activity"/>
    <property type="evidence" value="ECO:0007669"/>
    <property type="project" value="UniProtKB-UniRule"/>
</dbReference>
<evidence type="ECO:0000256" key="2">
    <source>
        <dbReference type="ARBA" id="ARBA00001911"/>
    </source>
</evidence>
<dbReference type="Pfam" id="PF01370">
    <property type="entry name" value="Epimerase"/>
    <property type="match status" value="1"/>
</dbReference>
<dbReference type="NCBIfam" id="TIGR01179">
    <property type="entry name" value="galE"/>
    <property type="match status" value="1"/>
</dbReference>
<dbReference type="Gene3D" id="3.90.25.10">
    <property type="entry name" value="UDP-galactose 4-epimerase, domain 1"/>
    <property type="match status" value="1"/>
</dbReference>
<reference evidence="13" key="1">
    <citation type="submission" date="2020-12" db="EMBL/GenBank/DDBJ databases">
        <title>Genomic characterization of non-nitrogen-fixing Frankia strains.</title>
        <authorList>
            <person name="Carlos-Shanley C."/>
            <person name="Guerra T."/>
            <person name="Hahn D."/>
        </authorList>
    </citation>
    <scope>NUCLEOTIDE SEQUENCE</scope>
    <source>
        <strain evidence="13">CN6</strain>
    </source>
</reference>
<evidence type="ECO:0000256" key="1">
    <source>
        <dbReference type="ARBA" id="ARBA00000083"/>
    </source>
</evidence>
<evidence type="ECO:0000256" key="8">
    <source>
        <dbReference type="ARBA" id="ARBA00023144"/>
    </source>
</evidence>
<dbReference type="PANTHER" id="PTHR43725">
    <property type="entry name" value="UDP-GLUCOSE 4-EPIMERASE"/>
    <property type="match status" value="1"/>
</dbReference>
<dbReference type="PRINTS" id="PR01713">
    <property type="entry name" value="NUCEPIMERASE"/>
</dbReference>
<feature type="domain" description="NAD-dependent epimerase/dehydratase" evidence="12">
    <location>
        <begin position="26"/>
        <end position="286"/>
    </location>
</feature>
<dbReference type="AlphaFoldDB" id="A0A937RHN6"/>
<evidence type="ECO:0000256" key="11">
    <source>
        <dbReference type="SAM" id="MobiDB-lite"/>
    </source>
</evidence>
<organism evidence="13 14">
    <name type="scientific">Frankia nepalensis</name>
    <dbReference type="NCBI Taxonomy" id="1836974"/>
    <lineage>
        <taxon>Bacteria</taxon>
        <taxon>Bacillati</taxon>
        <taxon>Actinomycetota</taxon>
        <taxon>Actinomycetes</taxon>
        <taxon>Frankiales</taxon>
        <taxon>Frankiaceae</taxon>
        <taxon>Frankia</taxon>
    </lineage>
</organism>
<evidence type="ECO:0000256" key="4">
    <source>
        <dbReference type="ARBA" id="ARBA00007637"/>
    </source>
</evidence>
<protein>
    <recommendedName>
        <fullName evidence="6 10">UDP-glucose 4-epimerase</fullName>
        <ecNumber evidence="5 10">5.1.3.2</ecNumber>
    </recommendedName>
</protein>
<dbReference type="InterPro" id="IPR005886">
    <property type="entry name" value="UDP_G4E"/>
</dbReference>
<accession>A0A937RHN6</accession>
<dbReference type="CDD" id="cd05247">
    <property type="entry name" value="UDP_G4E_1_SDR_e"/>
    <property type="match status" value="1"/>
</dbReference>
<evidence type="ECO:0000256" key="3">
    <source>
        <dbReference type="ARBA" id="ARBA00004947"/>
    </source>
</evidence>
<comment type="subunit">
    <text evidence="10">Homodimer.</text>
</comment>
<evidence type="ECO:0000256" key="7">
    <source>
        <dbReference type="ARBA" id="ARBA00023027"/>
    </source>
</evidence>
<keyword evidence="7 10" id="KW-0520">NAD</keyword>
<dbReference type="Gene3D" id="3.40.50.720">
    <property type="entry name" value="NAD(P)-binding Rossmann-like Domain"/>
    <property type="match status" value="1"/>
</dbReference>
<gene>
    <name evidence="13" type="primary">galE</name>
    <name evidence="13" type="ORF">I7412_35735</name>
</gene>
<dbReference type="EMBL" id="JAEACQ010000321">
    <property type="protein sequence ID" value="MBL7632418.1"/>
    <property type="molecule type" value="Genomic_DNA"/>
</dbReference>
<feature type="compositionally biased region" description="Gly residues" evidence="11">
    <location>
        <begin position="1"/>
        <end position="14"/>
    </location>
</feature>
<feature type="region of interest" description="Disordered" evidence="11">
    <location>
        <begin position="1"/>
        <end position="22"/>
    </location>
</feature>
<dbReference type="EC" id="5.1.3.2" evidence="5 10"/>
<dbReference type="InterPro" id="IPR036291">
    <property type="entry name" value="NAD(P)-bd_dom_sf"/>
</dbReference>
<evidence type="ECO:0000256" key="9">
    <source>
        <dbReference type="ARBA" id="ARBA00023235"/>
    </source>
</evidence>
<evidence type="ECO:0000313" key="14">
    <source>
        <dbReference type="Proteomes" id="UP000604475"/>
    </source>
</evidence>
<comment type="caution">
    <text evidence="13">The sequence shown here is derived from an EMBL/GenBank/DDBJ whole genome shotgun (WGS) entry which is preliminary data.</text>
</comment>
<comment type="catalytic activity">
    <reaction evidence="1 10">
        <text>UDP-alpha-D-glucose = UDP-alpha-D-galactose</text>
        <dbReference type="Rhea" id="RHEA:22168"/>
        <dbReference type="ChEBI" id="CHEBI:58885"/>
        <dbReference type="ChEBI" id="CHEBI:66914"/>
        <dbReference type="EC" id="5.1.3.2"/>
    </reaction>
</comment>
<dbReference type="NCBIfam" id="NF007956">
    <property type="entry name" value="PRK10675.1"/>
    <property type="match status" value="1"/>
</dbReference>
<sequence>MRGEAGGPGRGEAGQGRPAHPRRETVLVTGAAGFIGSHTAVELMAAGHHVVGVDNFANSSPGAVDRIRALAAGGGSFEFVELDLRDRAALAAALRHCPVDAVIHFAAKKAVGESVEIPLDYYDTNVNATLGLVETMLGHGVNRLVFSSSCSIYGDAASVPIREDAPARPTNPYARTKWMCEQILADVCHRYPDWHVTSLRYFNPAGAHPSGLLGEDPRGVPNNVLPYIAQVAVGRRAELSVFGDDYPTPDGTGIRDYIHVVDIAEGHRLALDALGEAPGHRVINLGTGRGTSVRELLDAFAAACGRELPARVVARRPGDVAELVADPSLARELLGWKATHDVAEMCRDAWNFQRRNPNGYADGPAGATTSTNDNDNQRDDRGDGDDR</sequence>
<dbReference type="Proteomes" id="UP000604475">
    <property type="component" value="Unassembled WGS sequence"/>
</dbReference>
<comment type="cofactor">
    <cofactor evidence="2 10">
        <name>NAD(+)</name>
        <dbReference type="ChEBI" id="CHEBI:57540"/>
    </cofactor>
</comment>
<proteinExistence type="inferred from homology"/>